<dbReference type="RefSeq" id="WP_044351279.1">
    <property type="nucleotide sequence ID" value="NZ_AZAC01000037.1"/>
</dbReference>
<keyword evidence="2" id="KW-1185">Reference proteome</keyword>
<gene>
    <name evidence="1" type="ORF">X474_21590</name>
</gene>
<proteinExistence type="predicted"/>
<dbReference type="EMBL" id="AZAC01000037">
    <property type="protein sequence ID" value="KIX11926.1"/>
    <property type="molecule type" value="Genomic_DNA"/>
</dbReference>
<comment type="caution">
    <text evidence="1">The sequence shown here is derived from an EMBL/GenBank/DDBJ whole genome shotgun (WGS) entry which is preliminary data.</text>
</comment>
<sequence>MRCYVVFGGAVTILVVSTFKSATHPDLAARLKANDINRMILMEIPIDLVKERYQEQFERVAQLLSKDDFRVVDYNGASVLNKFAFSEMGVPIMIEF</sequence>
<accession>A0A0D2J8A2</accession>
<evidence type="ECO:0000313" key="1">
    <source>
        <dbReference type="EMBL" id="KIX11926.1"/>
    </source>
</evidence>
<dbReference type="OrthoDB" id="5420735at2"/>
<evidence type="ECO:0000313" key="2">
    <source>
        <dbReference type="Proteomes" id="UP000032233"/>
    </source>
</evidence>
<protein>
    <submittedName>
        <fullName evidence="1">Uncharacterized protein</fullName>
    </submittedName>
</protein>
<name>A0A0D2J8A2_9BACT</name>
<dbReference type="InParanoid" id="A0A0D2J8A2"/>
<organism evidence="1 2">
    <name type="scientific">Dethiosulfatarculus sandiegensis</name>
    <dbReference type="NCBI Taxonomy" id="1429043"/>
    <lineage>
        <taxon>Bacteria</taxon>
        <taxon>Pseudomonadati</taxon>
        <taxon>Thermodesulfobacteriota</taxon>
        <taxon>Desulfarculia</taxon>
        <taxon>Desulfarculales</taxon>
        <taxon>Desulfarculaceae</taxon>
        <taxon>Dethiosulfatarculus</taxon>
    </lineage>
</organism>
<dbReference type="AlphaFoldDB" id="A0A0D2J8A2"/>
<reference evidence="1 2" key="1">
    <citation type="submission" date="2013-11" db="EMBL/GenBank/DDBJ databases">
        <title>Metagenomic analysis of a methanogenic consortium involved in long chain n-alkane degradation.</title>
        <authorList>
            <person name="Davidova I.A."/>
            <person name="Callaghan A.V."/>
            <person name="Wawrik B."/>
            <person name="Pruitt S."/>
            <person name="Marks C."/>
            <person name="Duncan K.E."/>
            <person name="Suflita J.M."/>
        </authorList>
    </citation>
    <scope>NUCLEOTIDE SEQUENCE [LARGE SCALE GENOMIC DNA]</scope>
    <source>
        <strain evidence="1 2">SPR</strain>
    </source>
</reference>
<dbReference type="Proteomes" id="UP000032233">
    <property type="component" value="Unassembled WGS sequence"/>
</dbReference>